<proteinExistence type="inferred from homology"/>
<dbReference type="EMBL" id="FTPD01000015">
    <property type="protein sequence ID" value="SIT55593.1"/>
    <property type="molecule type" value="Genomic_DNA"/>
</dbReference>
<sequence>MAINRRLFFASGIALAAALLVHEAVAQNAELKLGRFMPTLNTPFFTVLVKAASAEATSLGGSDAGGAQILVNNAGLVGTYASLTDVSVEDWHSVIAVNQTGVFYGMRVFIPQMLGRGGSVVNVSSIWGAVGAAGVAPYTASKGAVTQMSKNGALTYAKEKVRVNSIHPGLIATPMIAAQDPNISADVIRATPMGRIGEPGEVAAVILFLASDEASYVTGAQFMVDGGYTAQ</sequence>
<dbReference type="Pfam" id="PF13561">
    <property type="entry name" value="adh_short_C2"/>
    <property type="match status" value="1"/>
</dbReference>
<reference evidence="5" key="1">
    <citation type="submission" date="2017-01" db="EMBL/GenBank/DDBJ databases">
        <authorList>
            <person name="Brunel B."/>
        </authorList>
    </citation>
    <scope>NUCLEOTIDE SEQUENCE [LARGE SCALE GENOMIC DNA]</scope>
</reference>
<dbReference type="PRINTS" id="PR00081">
    <property type="entry name" value="GDHRDH"/>
</dbReference>
<dbReference type="PANTHER" id="PTHR42760:SF133">
    <property type="entry name" value="3-OXOACYL-[ACYL-CARRIER-PROTEIN] REDUCTASE"/>
    <property type="match status" value="1"/>
</dbReference>
<evidence type="ECO:0000256" key="2">
    <source>
        <dbReference type="ARBA" id="ARBA00023002"/>
    </source>
</evidence>
<keyword evidence="2 4" id="KW-0560">Oxidoreductase</keyword>
<dbReference type="Gene3D" id="3.40.50.720">
    <property type="entry name" value="NAD(P)-binding Rossmann-like Domain"/>
    <property type="match status" value="1"/>
</dbReference>
<comment type="similarity">
    <text evidence="1">Belongs to the short-chain dehydrogenases/reductases (SDR) family.</text>
</comment>
<dbReference type="AlphaFoldDB" id="A0A1R3V6R9"/>
<dbReference type="PRINTS" id="PR00080">
    <property type="entry name" value="SDRFAMILY"/>
</dbReference>
<evidence type="ECO:0000313" key="4">
    <source>
        <dbReference type="EMBL" id="SIT55593.1"/>
    </source>
</evidence>
<accession>A0A1R3V6R9</accession>
<dbReference type="FunFam" id="3.40.50.720:FF:000084">
    <property type="entry name" value="Short-chain dehydrogenase reductase"/>
    <property type="match status" value="1"/>
</dbReference>
<dbReference type="EC" id="1.1.1.53" evidence="4"/>
<evidence type="ECO:0000313" key="5">
    <source>
        <dbReference type="Proteomes" id="UP000188388"/>
    </source>
</evidence>
<dbReference type="PROSITE" id="PS00061">
    <property type="entry name" value="ADH_SHORT"/>
    <property type="match status" value="1"/>
</dbReference>
<keyword evidence="5" id="KW-1185">Reference proteome</keyword>
<dbReference type="STRING" id="1631249.BQ8794_220157"/>
<name>A0A1R3V6R9_9HYPH</name>
<dbReference type="InterPro" id="IPR020904">
    <property type="entry name" value="Sc_DH/Rdtase_CS"/>
</dbReference>
<organism evidence="4 5">
    <name type="scientific">Mesorhizobium prunaredense</name>
    <dbReference type="NCBI Taxonomy" id="1631249"/>
    <lineage>
        <taxon>Bacteria</taxon>
        <taxon>Pseudomonadati</taxon>
        <taxon>Pseudomonadota</taxon>
        <taxon>Alphaproteobacteria</taxon>
        <taxon>Hyphomicrobiales</taxon>
        <taxon>Phyllobacteriaceae</taxon>
        <taxon>Mesorhizobium</taxon>
    </lineage>
</organism>
<evidence type="ECO:0000256" key="3">
    <source>
        <dbReference type="SAM" id="SignalP"/>
    </source>
</evidence>
<dbReference type="PANTHER" id="PTHR42760">
    <property type="entry name" value="SHORT-CHAIN DEHYDROGENASES/REDUCTASES FAMILY MEMBER"/>
    <property type="match status" value="1"/>
</dbReference>
<dbReference type="Proteomes" id="UP000188388">
    <property type="component" value="Unassembled WGS sequence"/>
</dbReference>
<dbReference type="RefSeq" id="WP_077378137.1">
    <property type="nucleotide sequence ID" value="NZ_FTPD01000015.1"/>
</dbReference>
<protein>
    <submittedName>
        <fullName evidence="4">Putative 3-alpha(Or 20-beta)-hydroxysteroid dehydrogenase</fullName>
        <ecNumber evidence="4">1.1.1.53</ecNumber>
    </submittedName>
</protein>
<dbReference type="InterPro" id="IPR036291">
    <property type="entry name" value="NAD(P)-bd_dom_sf"/>
</dbReference>
<keyword evidence="3" id="KW-0732">Signal</keyword>
<dbReference type="SUPFAM" id="SSF51735">
    <property type="entry name" value="NAD(P)-binding Rossmann-fold domains"/>
    <property type="match status" value="1"/>
</dbReference>
<gene>
    <name evidence="4" type="ORF">BQ8794_220157</name>
</gene>
<dbReference type="GO" id="GO:0047044">
    <property type="term" value="F:androstan-3-alpha,17-beta-diol dehydrogenase (NAD+) activity"/>
    <property type="evidence" value="ECO:0007669"/>
    <property type="project" value="UniProtKB-EC"/>
</dbReference>
<evidence type="ECO:0000256" key="1">
    <source>
        <dbReference type="ARBA" id="ARBA00006484"/>
    </source>
</evidence>
<feature type="signal peptide" evidence="3">
    <location>
        <begin position="1"/>
        <end position="16"/>
    </location>
</feature>
<dbReference type="InterPro" id="IPR002347">
    <property type="entry name" value="SDR_fam"/>
</dbReference>
<feature type="chain" id="PRO_5013317640" evidence="3">
    <location>
        <begin position="17"/>
        <end position="231"/>
    </location>
</feature>